<dbReference type="Gene3D" id="6.10.140.760">
    <property type="match status" value="1"/>
</dbReference>
<proteinExistence type="inferred from homology"/>
<dbReference type="InterPro" id="IPR001790">
    <property type="entry name" value="Ribosomal_uL10"/>
</dbReference>
<keyword evidence="4" id="KW-0597">Phosphoprotein</keyword>
<dbReference type="AlphaFoldDB" id="A0A836HEH4"/>
<evidence type="ECO:0000313" key="11">
    <source>
        <dbReference type="EMBL" id="KAG5475375.1"/>
    </source>
</evidence>
<dbReference type="PANTHER" id="PTHR45699">
    <property type="entry name" value="60S ACIDIC RIBOSOMAL PROTEIN P0"/>
    <property type="match status" value="1"/>
</dbReference>
<dbReference type="EMBL" id="JAFEUZ010000027">
    <property type="protein sequence ID" value="KAG5475375.1"/>
    <property type="molecule type" value="Genomic_DNA"/>
</dbReference>
<feature type="compositionally biased region" description="Low complexity" evidence="8">
    <location>
        <begin position="293"/>
        <end position="306"/>
    </location>
</feature>
<name>A0A836HEH4_9TRYP</name>
<evidence type="ECO:0000259" key="9">
    <source>
        <dbReference type="Pfam" id="PF17777"/>
    </source>
</evidence>
<accession>A0A836HEH4</accession>
<keyword evidence="12" id="KW-1185">Reference proteome</keyword>
<gene>
    <name evidence="10" type="ORF">LSCM1_03487</name>
    <name evidence="11" type="ORF">LSCM1_03488</name>
</gene>
<evidence type="ECO:0000256" key="5">
    <source>
        <dbReference type="ARBA" id="ARBA00022980"/>
    </source>
</evidence>
<evidence type="ECO:0000256" key="7">
    <source>
        <dbReference type="PIRNR" id="PIRNR039087"/>
    </source>
</evidence>
<dbReference type="OrthoDB" id="246752at2759"/>
<dbReference type="GO" id="GO:0070180">
    <property type="term" value="F:large ribosomal subunit rRNA binding"/>
    <property type="evidence" value="ECO:0007669"/>
    <property type="project" value="TreeGrafter"/>
</dbReference>
<dbReference type="EMBL" id="JAFEUZ010000027">
    <property type="protein sequence ID" value="KAG5475374.1"/>
    <property type="molecule type" value="Genomic_DNA"/>
</dbReference>
<dbReference type="GO" id="GO:0003735">
    <property type="term" value="F:structural constituent of ribosome"/>
    <property type="evidence" value="ECO:0007669"/>
    <property type="project" value="TreeGrafter"/>
</dbReference>
<protein>
    <recommendedName>
        <fullName evidence="7">60S acidic ribosomal protein P0</fullName>
    </recommendedName>
</protein>
<evidence type="ECO:0000313" key="10">
    <source>
        <dbReference type="EMBL" id="KAG5475374.1"/>
    </source>
</evidence>
<dbReference type="CDD" id="cd05795">
    <property type="entry name" value="Ribosomal_P0_L10e"/>
    <property type="match status" value="1"/>
</dbReference>
<dbReference type="FunFam" id="3.30.70.1730:FF:000005">
    <property type="entry name" value="Ribosome assembly factor mrt4"/>
    <property type="match status" value="1"/>
</dbReference>
<dbReference type="Gene3D" id="3.90.105.20">
    <property type="match status" value="1"/>
</dbReference>
<dbReference type="InterPro" id="IPR040637">
    <property type="entry name" value="Ribosomal_uL10-like_insert"/>
</dbReference>
<dbReference type="InterPro" id="IPR030670">
    <property type="entry name" value="uL10_eukaryotes"/>
</dbReference>
<dbReference type="GeneID" id="92513541"/>
<comment type="subunit">
    <text evidence="3">P0 forms a pentameric complex by interaction with dimers of P1 and P2.</text>
</comment>
<dbReference type="Gene3D" id="3.30.70.1730">
    <property type="match status" value="1"/>
</dbReference>
<dbReference type="GO" id="GO:0002181">
    <property type="term" value="P:cytoplasmic translation"/>
    <property type="evidence" value="ECO:0007669"/>
    <property type="project" value="TreeGrafter"/>
</dbReference>
<dbReference type="RefSeq" id="XP_067177639.1">
    <property type="nucleotide sequence ID" value="XM_067321029.1"/>
</dbReference>
<comment type="function">
    <text evidence="1 7">Ribosomal protein P0 is the functional equivalent of E.coli protein L10.</text>
</comment>
<dbReference type="InterPro" id="IPR043141">
    <property type="entry name" value="Ribosomal_uL10-like_sf"/>
</dbReference>
<evidence type="ECO:0000256" key="8">
    <source>
        <dbReference type="SAM" id="MobiDB-lite"/>
    </source>
</evidence>
<evidence type="ECO:0000256" key="6">
    <source>
        <dbReference type="ARBA" id="ARBA00023274"/>
    </source>
</evidence>
<dbReference type="KEGG" id="lmat:92513541"/>
<organism evidence="11 12">
    <name type="scientific">Leishmania martiniquensis</name>
    <dbReference type="NCBI Taxonomy" id="1580590"/>
    <lineage>
        <taxon>Eukaryota</taxon>
        <taxon>Discoba</taxon>
        <taxon>Euglenozoa</taxon>
        <taxon>Kinetoplastea</taxon>
        <taxon>Metakinetoplastina</taxon>
        <taxon>Trypanosomatida</taxon>
        <taxon>Trypanosomatidae</taxon>
        <taxon>Leishmaniinae</taxon>
        <taxon>Leishmania</taxon>
    </lineage>
</organism>
<dbReference type="FunFam" id="3.90.105.20:FF:000001">
    <property type="entry name" value="60S acidic ribosomal protein P0"/>
    <property type="match status" value="1"/>
</dbReference>
<reference evidence="12" key="1">
    <citation type="journal article" date="2021" name="Microbiol. Resour. Announc.">
        <title>LGAAP: Leishmaniinae Genome Assembly and Annotation Pipeline.</title>
        <authorList>
            <person name="Almutairi H."/>
            <person name="Urbaniak M.D."/>
            <person name="Bates M.D."/>
            <person name="Jariyapan N."/>
            <person name="Kwakye-Nuako G."/>
            <person name="Thomaz-Soccol V."/>
            <person name="Al-Salem W.S."/>
            <person name="Dillon R.J."/>
            <person name="Bates P.A."/>
            <person name="Gatherer D."/>
        </authorList>
    </citation>
    <scope>NUCLEOTIDE SEQUENCE [LARGE SCALE GENOMIC DNA]</scope>
</reference>
<evidence type="ECO:0000256" key="1">
    <source>
        <dbReference type="ARBA" id="ARBA00002200"/>
    </source>
</evidence>
<reference evidence="12" key="2">
    <citation type="journal article" date="2021" name="Sci. Data">
        <title>Chromosome-scale genome sequencing, assembly and annotation of six genomes from subfamily Leishmaniinae.</title>
        <authorList>
            <person name="Almutairi H."/>
            <person name="Urbaniak M.D."/>
            <person name="Bates M.D."/>
            <person name="Jariyapan N."/>
            <person name="Kwakye-Nuako G."/>
            <person name="Thomaz Soccol V."/>
            <person name="Al-Salem W.S."/>
            <person name="Dillon R.J."/>
            <person name="Bates P.A."/>
            <person name="Gatherer D."/>
        </authorList>
    </citation>
    <scope>NUCLEOTIDE SEQUENCE [LARGE SCALE GENOMIC DNA]</scope>
</reference>
<sequence length="326" mass="34869">MPSITTAKREYEDRLADCLTKYSCVLFVGMDNVRSQQVHDVRRALRGKAEFVMGKKTLQAKIVEKRAQAKDASPDAKHFNDQCEEHNLLSGNTGLIFTNNAVQEITSVLDAHRVKAPARVGAVAPCDVVVPAGSTGMEPTQTSFFQALNIATKIAKGMVEIVTEKKVLSTGDKVDNSTATLLQKLNISPFYYQVEVLSVWDRGVLFTREDLKMTEDMVEKMLMEGLSNVAALSLGAGIPTSATIGPMLVDAFKNMLAVSVATSYEFEEHNGKALREAAISGLLAGSGPAAADSAAAAAAPDTSSAAAKKEEPEDSDEDDFGMGGLF</sequence>
<dbReference type="GO" id="GO:0022625">
    <property type="term" value="C:cytosolic large ribosomal subunit"/>
    <property type="evidence" value="ECO:0007669"/>
    <property type="project" value="TreeGrafter"/>
</dbReference>
<dbReference type="PIRSF" id="PIRSF039087">
    <property type="entry name" value="L10E"/>
    <property type="match status" value="1"/>
</dbReference>
<evidence type="ECO:0000313" key="12">
    <source>
        <dbReference type="Proteomes" id="UP000673552"/>
    </source>
</evidence>
<feature type="region of interest" description="Disordered" evidence="8">
    <location>
        <begin position="293"/>
        <end position="326"/>
    </location>
</feature>
<dbReference type="PANTHER" id="PTHR45699:SF3">
    <property type="entry name" value="LARGE RIBOSOMAL SUBUNIT PROTEIN UL10"/>
    <property type="match status" value="1"/>
</dbReference>
<dbReference type="Proteomes" id="UP000673552">
    <property type="component" value="Unassembled WGS sequence"/>
</dbReference>
<reference evidence="11" key="3">
    <citation type="submission" date="2021-03" db="EMBL/GenBank/DDBJ databases">
        <title>Leishmania (Mundinia) martiniquensis Genome sequencing and assembly.</title>
        <authorList>
            <person name="Almutairi H."/>
            <person name="Gatherer D."/>
        </authorList>
    </citation>
    <scope>NUCLEOTIDE SEQUENCE</scope>
    <source>
        <strain evidence="11">LSCM1</strain>
    </source>
</reference>
<dbReference type="InterPro" id="IPR050323">
    <property type="entry name" value="Ribosomal_protein_uL10"/>
</dbReference>
<dbReference type="Pfam" id="PF00466">
    <property type="entry name" value="Ribosomal_L10"/>
    <property type="match status" value="1"/>
</dbReference>
<evidence type="ECO:0000256" key="2">
    <source>
        <dbReference type="ARBA" id="ARBA00008889"/>
    </source>
</evidence>
<comment type="similarity">
    <text evidence="2 7">Belongs to the universal ribosomal protein uL10 family.</text>
</comment>
<keyword evidence="5 7" id="KW-0689">Ribosomal protein</keyword>
<dbReference type="InterPro" id="IPR043164">
    <property type="entry name" value="Ribosomal_uL10-like_insert_sf"/>
</dbReference>
<dbReference type="GO" id="GO:0000027">
    <property type="term" value="P:ribosomal large subunit assembly"/>
    <property type="evidence" value="ECO:0007669"/>
    <property type="project" value="TreeGrafter"/>
</dbReference>
<dbReference type="Pfam" id="PF17777">
    <property type="entry name" value="RL10P_insert"/>
    <property type="match status" value="1"/>
</dbReference>
<evidence type="ECO:0000256" key="3">
    <source>
        <dbReference type="ARBA" id="ARBA00011521"/>
    </source>
</evidence>
<keyword evidence="6 7" id="KW-0687">Ribonucleoprotein</keyword>
<feature type="domain" description="Large ribosomal subunit protein uL10-like insertion" evidence="9">
    <location>
        <begin position="118"/>
        <end position="187"/>
    </location>
</feature>
<evidence type="ECO:0000256" key="4">
    <source>
        <dbReference type="ARBA" id="ARBA00022553"/>
    </source>
</evidence>
<comment type="caution">
    <text evidence="11">The sequence shown here is derived from an EMBL/GenBank/DDBJ whole genome shotgun (WGS) entry which is preliminary data.</text>
</comment>
<dbReference type="Pfam" id="PF00428">
    <property type="entry name" value="Ribosomal_60s"/>
    <property type="match status" value="1"/>
</dbReference>
<dbReference type="SUPFAM" id="SSF160369">
    <property type="entry name" value="Ribosomal protein L10-like"/>
    <property type="match status" value="1"/>
</dbReference>